<dbReference type="GO" id="GO:0005886">
    <property type="term" value="C:plasma membrane"/>
    <property type="evidence" value="ECO:0007669"/>
    <property type="project" value="UniProtKB-SubCell"/>
</dbReference>
<keyword evidence="6 7" id="KW-0472">Membrane</keyword>
<protein>
    <submittedName>
        <fullName evidence="9">Membrane protein DedA with SNARE-associated domain</fullName>
    </submittedName>
</protein>
<sequence length="213" mass="23576">MWHITTIMILSWLATYGYWAVLFGVMIESTGIPFPGETILLAAAVTAGSTQKLAIHIVILAAIAGAIIGDNIGFWIGREGGYRLLRRYGKYVRLDERKIKVGQYLFLKHGGMVVFFGRFVAFLRAWAAFLAGTNRMHWLPFLLYNATGAILWATIYGLAGYLLGNNVHLLTGPLGIVAIVVALVVCVAVVLFLRTHEKRLEEEAERVFPGPLQ</sequence>
<keyword evidence="4 7" id="KW-0812">Transmembrane</keyword>
<comment type="subcellular location">
    <subcellularLocation>
        <location evidence="1">Cell membrane</location>
        <topology evidence="1">Multi-pass membrane protein</topology>
    </subcellularLocation>
</comment>
<dbReference type="InterPro" id="IPR051311">
    <property type="entry name" value="DedA_domain"/>
</dbReference>
<evidence type="ECO:0000256" key="2">
    <source>
        <dbReference type="ARBA" id="ARBA00010792"/>
    </source>
</evidence>
<feature type="transmembrane region" description="Helical" evidence="7">
    <location>
        <begin position="174"/>
        <end position="193"/>
    </location>
</feature>
<dbReference type="AlphaFoldDB" id="A0A326TZU4"/>
<dbReference type="PANTHER" id="PTHR42709:SF6">
    <property type="entry name" value="UNDECAPRENYL PHOSPHATE TRANSPORTER A"/>
    <property type="match status" value="1"/>
</dbReference>
<evidence type="ECO:0000259" key="8">
    <source>
        <dbReference type="Pfam" id="PF09335"/>
    </source>
</evidence>
<evidence type="ECO:0000256" key="5">
    <source>
        <dbReference type="ARBA" id="ARBA00022989"/>
    </source>
</evidence>
<accession>A0A326TZU4</accession>
<dbReference type="PANTHER" id="PTHR42709">
    <property type="entry name" value="ALKALINE PHOSPHATASE LIKE PROTEIN"/>
    <property type="match status" value="1"/>
</dbReference>
<gene>
    <name evidence="9" type="ORF">EI42_05479</name>
</gene>
<feature type="transmembrane region" description="Helical" evidence="7">
    <location>
        <begin position="141"/>
        <end position="162"/>
    </location>
</feature>
<dbReference type="RefSeq" id="WP_111325728.1">
    <property type="nucleotide sequence ID" value="NZ_BIFX01000001.1"/>
</dbReference>
<evidence type="ECO:0000313" key="9">
    <source>
        <dbReference type="EMBL" id="PZW22457.1"/>
    </source>
</evidence>
<keyword evidence="3" id="KW-1003">Cell membrane</keyword>
<evidence type="ECO:0000256" key="7">
    <source>
        <dbReference type="SAM" id="Phobius"/>
    </source>
</evidence>
<feature type="domain" description="VTT" evidence="8">
    <location>
        <begin position="34"/>
        <end position="161"/>
    </location>
</feature>
<dbReference type="InterPro" id="IPR032816">
    <property type="entry name" value="VTT_dom"/>
</dbReference>
<dbReference type="Proteomes" id="UP000248806">
    <property type="component" value="Unassembled WGS sequence"/>
</dbReference>
<dbReference type="Pfam" id="PF09335">
    <property type="entry name" value="VTT_dom"/>
    <property type="match status" value="1"/>
</dbReference>
<dbReference type="OrthoDB" id="9813426at2"/>
<reference evidence="9 10" key="1">
    <citation type="submission" date="2018-06" db="EMBL/GenBank/DDBJ databases">
        <title>Genomic Encyclopedia of Archaeal and Bacterial Type Strains, Phase II (KMG-II): from individual species to whole genera.</title>
        <authorList>
            <person name="Goeker M."/>
        </authorList>
    </citation>
    <scope>NUCLEOTIDE SEQUENCE [LARGE SCALE GENOMIC DNA]</scope>
    <source>
        <strain evidence="9 10">ATCC BAA-1881</strain>
    </source>
</reference>
<evidence type="ECO:0000256" key="4">
    <source>
        <dbReference type="ARBA" id="ARBA00022692"/>
    </source>
</evidence>
<keyword evidence="5 7" id="KW-1133">Transmembrane helix</keyword>
<organism evidence="9 10">
    <name type="scientific">Thermosporothrix hazakensis</name>
    <dbReference type="NCBI Taxonomy" id="644383"/>
    <lineage>
        <taxon>Bacteria</taxon>
        <taxon>Bacillati</taxon>
        <taxon>Chloroflexota</taxon>
        <taxon>Ktedonobacteria</taxon>
        <taxon>Ktedonobacterales</taxon>
        <taxon>Thermosporotrichaceae</taxon>
        <taxon>Thermosporothrix</taxon>
    </lineage>
</organism>
<evidence type="ECO:0000256" key="1">
    <source>
        <dbReference type="ARBA" id="ARBA00004651"/>
    </source>
</evidence>
<name>A0A326TZU4_THEHA</name>
<feature type="transmembrane region" description="Helical" evidence="7">
    <location>
        <begin position="106"/>
        <end position="129"/>
    </location>
</feature>
<proteinExistence type="inferred from homology"/>
<evidence type="ECO:0000256" key="3">
    <source>
        <dbReference type="ARBA" id="ARBA00022475"/>
    </source>
</evidence>
<feature type="transmembrane region" description="Helical" evidence="7">
    <location>
        <begin position="7"/>
        <end position="27"/>
    </location>
</feature>
<dbReference type="EMBL" id="QKUF01000033">
    <property type="protein sequence ID" value="PZW22457.1"/>
    <property type="molecule type" value="Genomic_DNA"/>
</dbReference>
<keyword evidence="10" id="KW-1185">Reference proteome</keyword>
<feature type="transmembrane region" description="Helical" evidence="7">
    <location>
        <begin position="53"/>
        <end position="77"/>
    </location>
</feature>
<evidence type="ECO:0000256" key="6">
    <source>
        <dbReference type="ARBA" id="ARBA00023136"/>
    </source>
</evidence>
<comment type="similarity">
    <text evidence="2">Belongs to the DedA family.</text>
</comment>
<comment type="caution">
    <text evidence="9">The sequence shown here is derived from an EMBL/GenBank/DDBJ whole genome shotgun (WGS) entry which is preliminary data.</text>
</comment>
<evidence type="ECO:0000313" key="10">
    <source>
        <dbReference type="Proteomes" id="UP000248806"/>
    </source>
</evidence>